<sequence>MARYLLTWELGGGAGHCVNLAPIAQMLRDRGHSVFLAVKDKLKAKDIIGDDGFTYLQPPARSRTLERYKERPATFAEVLARVGFGNAEYLWMITCRWRELFAEVATDAGVFDYSPFALLASCGAGFPRATLGTGYFSPPPNAQLPSFLLPTAEAVRESAKAGSVVVANVNSVLDRNNQDPIACIGDLHQRADRQFLLTFKELDHFARPNGDYYGMWSPAGGAPPSWPAGDGPRVFAYLKPTDLFPLLTPVLAAFCKMGLRLAVYGVDGDPALQRVESEYLWAAPARLDLDRVADECDFAVLHGNNGSLTHLLRRGVPLLILPMTTEQAVIGCRIAELGAGIVANPRSPVGLINAVKSLVRKPSYRQAARAFQEKYSGYDAAASAYRVAEHIERLAAN</sequence>
<dbReference type="Gene3D" id="3.40.50.2000">
    <property type="entry name" value="Glycogen Phosphorylase B"/>
    <property type="match status" value="2"/>
</dbReference>
<dbReference type="InterPro" id="IPR010610">
    <property type="entry name" value="EryCIII-like_C"/>
</dbReference>
<protein>
    <recommendedName>
        <fullName evidence="1">Erythromycin biosynthesis protein CIII-like C-terminal domain-containing protein</fullName>
    </recommendedName>
</protein>
<reference evidence="2 3" key="1">
    <citation type="submission" date="2019-02" db="EMBL/GenBank/DDBJ databases">
        <title>Deep-cultivation of Planctomycetes and their phenomic and genomic characterization uncovers novel biology.</title>
        <authorList>
            <person name="Wiegand S."/>
            <person name="Jogler M."/>
            <person name="Boedeker C."/>
            <person name="Pinto D."/>
            <person name="Vollmers J."/>
            <person name="Rivas-Marin E."/>
            <person name="Kohn T."/>
            <person name="Peeters S.H."/>
            <person name="Heuer A."/>
            <person name="Rast P."/>
            <person name="Oberbeckmann S."/>
            <person name="Bunk B."/>
            <person name="Jeske O."/>
            <person name="Meyerdierks A."/>
            <person name="Storesund J.E."/>
            <person name="Kallscheuer N."/>
            <person name="Luecker S."/>
            <person name="Lage O.M."/>
            <person name="Pohl T."/>
            <person name="Merkel B.J."/>
            <person name="Hornburger P."/>
            <person name="Mueller R.-W."/>
            <person name="Bruemmer F."/>
            <person name="Labrenz M."/>
            <person name="Spormann A.M."/>
            <person name="Op Den Camp H."/>
            <person name="Overmann J."/>
            <person name="Amann R."/>
            <person name="Jetten M.S.M."/>
            <person name="Mascher T."/>
            <person name="Medema M.H."/>
            <person name="Devos D.P."/>
            <person name="Kaster A.-K."/>
            <person name="Ovreas L."/>
            <person name="Rohde M."/>
            <person name="Galperin M.Y."/>
            <person name="Jogler C."/>
        </authorList>
    </citation>
    <scope>NUCLEOTIDE SEQUENCE [LARGE SCALE GENOMIC DNA]</scope>
    <source>
        <strain evidence="2 3">KOR34</strain>
    </source>
</reference>
<dbReference type="Pfam" id="PF06722">
    <property type="entry name" value="EryCIII-like_C"/>
    <property type="match status" value="1"/>
</dbReference>
<keyword evidence="3" id="KW-1185">Reference proteome</keyword>
<organism evidence="2 3">
    <name type="scientific">Posidoniimonas corsicana</name>
    <dbReference type="NCBI Taxonomy" id="1938618"/>
    <lineage>
        <taxon>Bacteria</taxon>
        <taxon>Pseudomonadati</taxon>
        <taxon>Planctomycetota</taxon>
        <taxon>Planctomycetia</taxon>
        <taxon>Pirellulales</taxon>
        <taxon>Lacipirellulaceae</taxon>
        <taxon>Posidoniimonas</taxon>
    </lineage>
</organism>
<dbReference type="Proteomes" id="UP000316714">
    <property type="component" value="Unassembled WGS sequence"/>
</dbReference>
<evidence type="ECO:0000313" key="3">
    <source>
        <dbReference type="Proteomes" id="UP000316714"/>
    </source>
</evidence>
<comment type="caution">
    <text evidence="2">The sequence shown here is derived from an EMBL/GenBank/DDBJ whole genome shotgun (WGS) entry which is preliminary data.</text>
</comment>
<gene>
    <name evidence="2" type="ORF">KOR34_15250</name>
</gene>
<dbReference type="AlphaFoldDB" id="A0A5C5VFF1"/>
<accession>A0A5C5VFF1</accession>
<dbReference type="GO" id="GO:0016757">
    <property type="term" value="F:glycosyltransferase activity"/>
    <property type="evidence" value="ECO:0007669"/>
    <property type="project" value="UniProtKB-ARBA"/>
</dbReference>
<name>A0A5C5VFF1_9BACT</name>
<dbReference type="SUPFAM" id="SSF53756">
    <property type="entry name" value="UDP-Glycosyltransferase/glycogen phosphorylase"/>
    <property type="match status" value="1"/>
</dbReference>
<evidence type="ECO:0000259" key="1">
    <source>
        <dbReference type="Pfam" id="PF06722"/>
    </source>
</evidence>
<feature type="domain" description="Erythromycin biosynthesis protein CIII-like C-terminal" evidence="1">
    <location>
        <begin position="289"/>
        <end position="373"/>
    </location>
</feature>
<proteinExistence type="predicted"/>
<dbReference type="EMBL" id="SIHJ01000001">
    <property type="protein sequence ID" value="TWT36619.1"/>
    <property type="molecule type" value="Genomic_DNA"/>
</dbReference>
<evidence type="ECO:0000313" key="2">
    <source>
        <dbReference type="EMBL" id="TWT36619.1"/>
    </source>
</evidence>